<keyword evidence="2" id="KW-1185">Reference proteome</keyword>
<evidence type="ECO:0000313" key="1">
    <source>
        <dbReference type="EMBL" id="CAG8684616.1"/>
    </source>
</evidence>
<sequence length="81" mass="9519">MSNEHVHNSNQEMRAETEPIIIHKNIYNVDSFYDNTIDSVFYALSDEERKERAILSPNIKSQLPLPLDVPEGFLLEWWMVV</sequence>
<gene>
    <name evidence="1" type="ORF">SPELUC_LOCUS10346</name>
</gene>
<accession>A0ACA9P064</accession>
<protein>
    <submittedName>
        <fullName evidence="1">5072_t:CDS:1</fullName>
    </submittedName>
</protein>
<proteinExistence type="predicted"/>
<dbReference type="EMBL" id="CAJVPW010019020">
    <property type="protein sequence ID" value="CAG8684616.1"/>
    <property type="molecule type" value="Genomic_DNA"/>
</dbReference>
<comment type="caution">
    <text evidence="1">The sequence shown here is derived from an EMBL/GenBank/DDBJ whole genome shotgun (WGS) entry which is preliminary data.</text>
</comment>
<organism evidence="1 2">
    <name type="scientific">Cetraspora pellucida</name>
    <dbReference type="NCBI Taxonomy" id="1433469"/>
    <lineage>
        <taxon>Eukaryota</taxon>
        <taxon>Fungi</taxon>
        <taxon>Fungi incertae sedis</taxon>
        <taxon>Mucoromycota</taxon>
        <taxon>Glomeromycotina</taxon>
        <taxon>Glomeromycetes</taxon>
        <taxon>Diversisporales</taxon>
        <taxon>Gigasporaceae</taxon>
        <taxon>Cetraspora</taxon>
    </lineage>
</organism>
<name>A0ACA9P064_9GLOM</name>
<dbReference type="Proteomes" id="UP000789366">
    <property type="component" value="Unassembled WGS sequence"/>
</dbReference>
<evidence type="ECO:0000313" key="2">
    <source>
        <dbReference type="Proteomes" id="UP000789366"/>
    </source>
</evidence>
<reference evidence="1" key="1">
    <citation type="submission" date="2021-06" db="EMBL/GenBank/DDBJ databases">
        <authorList>
            <person name="Kallberg Y."/>
            <person name="Tangrot J."/>
            <person name="Rosling A."/>
        </authorList>
    </citation>
    <scope>NUCLEOTIDE SEQUENCE</scope>
    <source>
        <strain evidence="1">28 12/20/2015</strain>
    </source>
</reference>